<dbReference type="InterPro" id="IPR036388">
    <property type="entry name" value="WH-like_DNA-bd_sf"/>
</dbReference>
<proteinExistence type="inferred from homology"/>
<dbReference type="SUPFAM" id="SSF53850">
    <property type="entry name" value="Periplasmic binding protein-like II"/>
    <property type="match status" value="1"/>
</dbReference>
<dbReference type="Gene3D" id="1.10.10.10">
    <property type="entry name" value="Winged helix-like DNA-binding domain superfamily/Winged helix DNA-binding domain"/>
    <property type="match status" value="1"/>
</dbReference>
<protein>
    <submittedName>
        <fullName evidence="7">LysR family transcriptional regulator</fullName>
    </submittedName>
</protein>
<keyword evidence="4" id="KW-0804">Transcription</keyword>
<sequence>MENWDDYRVILALYRGKSLRQAGRELNMNHSTVCRRVAQLNRKYAAPVFEGSPQGYILTLFGQSLLESAEKIEAFAQKDLRLKRGTQIDISGSITLSIPPPIVQYLLLDDLLEFGQMYPQISLNVHTSYQLVDLDRSEADIVVRASNTPPEHLVGRRLFPITVAYYASTQYLETTTSQNFSWITANCATSKPDWLSETPWPDAGVALKIDDLVLRHHAAAAGKGLIRGACYIANAFPELVRVDNNRPFPFQELWILTHPDLRHVARIKLLMNFLTDKLREREALVTGLQLS</sequence>
<dbReference type="Pfam" id="PF00126">
    <property type="entry name" value="HTH_1"/>
    <property type="match status" value="1"/>
</dbReference>
<dbReference type="Proteomes" id="UP001595621">
    <property type="component" value="Unassembled WGS sequence"/>
</dbReference>
<dbReference type="InterPro" id="IPR005119">
    <property type="entry name" value="LysR_subst-bd"/>
</dbReference>
<evidence type="ECO:0000313" key="8">
    <source>
        <dbReference type="Proteomes" id="UP001595621"/>
    </source>
</evidence>
<keyword evidence="8" id="KW-1185">Reference proteome</keyword>
<dbReference type="EMBL" id="JBHRTD010000012">
    <property type="protein sequence ID" value="MFC3138742.1"/>
    <property type="molecule type" value="Genomic_DNA"/>
</dbReference>
<gene>
    <name evidence="7" type="ORF">ACFOE0_11145</name>
</gene>
<name>A0ABV7GG23_9GAMM</name>
<evidence type="ECO:0000256" key="1">
    <source>
        <dbReference type="ARBA" id="ARBA00009437"/>
    </source>
</evidence>
<feature type="domain" description="HTH lysR-type" evidence="5">
    <location>
        <begin position="4"/>
        <end position="63"/>
    </location>
</feature>
<evidence type="ECO:0000259" key="5">
    <source>
        <dbReference type="Pfam" id="PF00126"/>
    </source>
</evidence>
<evidence type="ECO:0000256" key="2">
    <source>
        <dbReference type="ARBA" id="ARBA00023015"/>
    </source>
</evidence>
<organism evidence="7 8">
    <name type="scientific">Shewanella submarina</name>
    <dbReference type="NCBI Taxonomy" id="2016376"/>
    <lineage>
        <taxon>Bacteria</taxon>
        <taxon>Pseudomonadati</taxon>
        <taxon>Pseudomonadota</taxon>
        <taxon>Gammaproteobacteria</taxon>
        <taxon>Alteromonadales</taxon>
        <taxon>Shewanellaceae</taxon>
        <taxon>Shewanella</taxon>
    </lineage>
</organism>
<evidence type="ECO:0000259" key="6">
    <source>
        <dbReference type="Pfam" id="PF03466"/>
    </source>
</evidence>
<keyword evidence="3" id="KW-0238">DNA-binding</keyword>
<dbReference type="InterPro" id="IPR036390">
    <property type="entry name" value="WH_DNA-bd_sf"/>
</dbReference>
<comment type="caution">
    <text evidence="7">The sequence shown here is derived from an EMBL/GenBank/DDBJ whole genome shotgun (WGS) entry which is preliminary data.</text>
</comment>
<comment type="similarity">
    <text evidence="1">Belongs to the LysR transcriptional regulatory family.</text>
</comment>
<keyword evidence="2" id="KW-0805">Transcription regulation</keyword>
<dbReference type="Gene3D" id="3.40.190.290">
    <property type="match status" value="1"/>
</dbReference>
<accession>A0ABV7GG23</accession>
<dbReference type="PANTHER" id="PTHR30537:SF3">
    <property type="entry name" value="TRANSCRIPTIONAL REGULATORY PROTEIN"/>
    <property type="match status" value="1"/>
</dbReference>
<reference evidence="8" key="1">
    <citation type="journal article" date="2019" name="Int. J. Syst. Evol. Microbiol.">
        <title>The Global Catalogue of Microorganisms (GCM) 10K type strain sequencing project: providing services to taxonomists for standard genome sequencing and annotation.</title>
        <authorList>
            <consortium name="The Broad Institute Genomics Platform"/>
            <consortium name="The Broad Institute Genome Sequencing Center for Infectious Disease"/>
            <person name="Wu L."/>
            <person name="Ma J."/>
        </authorList>
    </citation>
    <scope>NUCLEOTIDE SEQUENCE [LARGE SCALE GENOMIC DNA]</scope>
    <source>
        <strain evidence="8">KCTC 52277</strain>
    </source>
</reference>
<evidence type="ECO:0000313" key="7">
    <source>
        <dbReference type="EMBL" id="MFC3138742.1"/>
    </source>
</evidence>
<evidence type="ECO:0000256" key="4">
    <source>
        <dbReference type="ARBA" id="ARBA00023163"/>
    </source>
</evidence>
<dbReference type="InterPro" id="IPR058163">
    <property type="entry name" value="LysR-type_TF_proteobact-type"/>
</dbReference>
<dbReference type="RefSeq" id="WP_248935928.1">
    <property type="nucleotide sequence ID" value="NZ_JAKILF010000003.1"/>
</dbReference>
<evidence type="ECO:0000256" key="3">
    <source>
        <dbReference type="ARBA" id="ARBA00023125"/>
    </source>
</evidence>
<feature type="domain" description="LysR substrate-binding" evidence="6">
    <location>
        <begin position="91"/>
        <end position="278"/>
    </location>
</feature>
<dbReference type="SUPFAM" id="SSF46785">
    <property type="entry name" value="Winged helix' DNA-binding domain"/>
    <property type="match status" value="1"/>
</dbReference>
<dbReference type="InterPro" id="IPR000847">
    <property type="entry name" value="LysR_HTH_N"/>
</dbReference>
<dbReference type="PANTHER" id="PTHR30537">
    <property type="entry name" value="HTH-TYPE TRANSCRIPTIONAL REGULATOR"/>
    <property type="match status" value="1"/>
</dbReference>
<dbReference type="Pfam" id="PF03466">
    <property type="entry name" value="LysR_substrate"/>
    <property type="match status" value="1"/>
</dbReference>